<proteinExistence type="inferred from homology"/>
<evidence type="ECO:0000256" key="12">
    <source>
        <dbReference type="ARBA" id="ARBA00023310"/>
    </source>
</evidence>
<feature type="transmembrane region" description="Helical" evidence="13">
    <location>
        <begin position="189"/>
        <end position="211"/>
    </location>
</feature>
<dbReference type="InterPro" id="IPR023011">
    <property type="entry name" value="ATP_synth_F0_asu_AS"/>
</dbReference>
<evidence type="ECO:0000256" key="8">
    <source>
        <dbReference type="ARBA" id="ARBA00022781"/>
    </source>
</evidence>
<evidence type="ECO:0000256" key="11">
    <source>
        <dbReference type="ARBA" id="ARBA00023136"/>
    </source>
</evidence>
<keyword evidence="3" id="KW-0813">Transport</keyword>
<evidence type="ECO:0000256" key="7">
    <source>
        <dbReference type="ARBA" id="ARBA00022692"/>
    </source>
</evidence>
<dbReference type="SUPFAM" id="SSF81336">
    <property type="entry name" value="F1F0 ATP synthase subunit A"/>
    <property type="match status" value="1"/>
</dbReference>
<keyword evidence="12" id="KW-0066">ATP synthesis</keyword>
<keyword evidence="8" id="KW-0375">Hydrogen ion transport</keyword>
<feature type="transmembrane region" description="Helical" evidence="13">
    <location>
        <begin position="217"/>
        <end position="243"/>
    </location>
</feature>
<dbReference type="GO" id="GO:0005886">
    <property type="term" value="C:plasma membrane"/>
    <property type="evidence" value="ECO:0007669"/>
    <property type="project" value="TreeGrafter"/>
</dbReference>
<evidence type="ECO:0000256" key="10">
    <source>
        <dbReference type="ARBA" id="ARBA00023065"/>
    </source>
</evidence>
<feature type="transmembrane region" description="Helical" evidence="13">
    <location>
        <begin position="43"/>
        <end position="62"/>
    </location>
</feature>
<keyword evidence="10" id="KW-0406">Ion transport</keyword>
<protein>
    <recommendedName>
        <fullName evidence="15">ATP synthase subunit a</fullName>
    </recommendedName>
</protein>
<comment type="similarity">
    <text evidence="2">Belongs to the ATPase A chain family.</text>
</comment>
<keyword evidence="7 13" id="KW-0812">Transmembrane</keyword>
<feature type="transmembrane region" description="Helical" evidence="13">
    <location>
        <begin position="130"/>
        <end position="147"/>
    </location>
</feature>
<organism evidence="14">
    <name type="scientific">marine sediment metagenome</name>
    <dbReference type="NCBI Taxonomy" id="412755"/>
    <lineage>
        <taxon>unclassified sequences</taxon>
        <taxon>metagenomes</taxon>
        <taxon>ecological metagenomes</taxon>
    </lineage>
</organism>
<dbReference type="GO" id="GO:0042777">
    <property type="term" value="P:proton motive force-driven plasma membrane ATP synthesis"/>
    <property type="evidence" value="ECO:0007669"/>
    <property type="project" value="TreeGrafter"/>
</dbReference>
<evidence type="ECO:0000256" key="2">
    <source>
        <dbReference type="ARBA" id="ARBA00006810"/>
    </source>
</evidence>
<dbReference type="FunFam" id="1.20.120.220:FF:000006">
    <property type="entry name" value="ATP synthase subunit a"/>
    <property type="match status" value="1"/>
</dbReference>
<reference evidence="14" key="1">
    <citation type="journal article" date="2015" name="Nature">
        <title>Complex archaea that bridge the gap between prokaryotes and eukaryotes.</title>
        <authorList>
            <person name="Spang A."/>
            <person name="Saw J.H."/>
            <person name="Jorgensen S.L."/>
            <person name="Zaremba-Niedzwiedzka K."/>
            <person name="Martijn J."/>
            <person name="Lind A.E."/>
            <person name="van Eijk R."/>
            <person name="Schleper C."/>
            <person name="Guy L."/>
            <person name="Ettema T.J."/>
        </authorList>
    </citation>
    <scope>NUCLEOTIDE SEQUENCE</scope>
</reference>
<dbReference type="PRINTS" id="PR00123">
    <property type="entry name" value="ATPASEA"/>
</dbReference>
<dbReference type="CDD" id="cd00310">
    <property type="entry name" value="ATP-synt_Fo_a_6"/>
    <property type="match status" value="1"/>
</dbReference>
<gene>
    <name evidence="14" type="ORF">LCGC14_1063890</name>
</gene>
<keyword evidence="9 13" id="KW-1133">Transmembrane helix</keyword>
<comment type="caution">
    <text evidence="14">The sequence shown here is derived from an EMBL/GenBank/DDBJ whole genome shotgun (WGS) entry which is preliminary data.</text>
</comment>
<accession>A0A0F9QR73</accession>
<evidence type="ECO:0000256" key="13">
    <source>
        <dbReference type="SAM" id="Phobius"/>
    </source>
</evidence>
<evidence type="ECO:0008006" key="15">
    <source>
        <dbReference type="Google" id="ProtNLM"/>
    </source>
</evidence>
<comment type="subcellular location">
    <subcellularLocation>
        <location evidence="1">Membrane</location>
        <topology evidence="1">Multi-pass membrane protein</topology>
    </subcellularLocation>
</comment>
<dbReference type="PROSITE" id="PS00449">
    <property type="entry name" value="ATPASE_A"/>
    <property type="match status" value="1"/>
</dbReference>
<evidence type="ECO:0000256" key="4">
    <source>
        <dbReference type="ARBA" id="ARBA00022475"/>
    </source>
</evidence>
<dbReference type="Pfam" id="PF00119">
    <property type="entry name" value="ATP-synt_A"/>
    <property type="match status" value="1"/>
</dbReference>
<dbReference type="InterPro" id="IPR035908">
    <property type="entry name" value="F0_ATP_A_sf"/>
</dbReference>
<evidence type="ECO:0000256" key="5">
    <source>
        <dbReference type="ARBA" id="ARBA00022519"/>
    </source>
</evidence>
<dbReference type="PANTHER" id="PTHR42823">
    <property type="entry name" value="ATP SYNTHASE SUBUNIT A, CHLOROPLASTIC"/>
    <property type="match status" value="1"/>
</dbReference>
<evidence type="ECO:0000256" key="3">
    <source>
        <dbReference type="ARBA" id="ARBA00022448"/>
    </source>
</evidence>
<keyword evidence="5" id="KW-0997">Cell inner membrane</keyword>
<feature type="transmembrane region" description="Helical" evidence="13">
    <location>
        <begin position="98"/>
        <end position="118"/>
    </location>
</feature>
<dbReference type="InterPro" id="IPR000568">
    <property type="entry name" value="ATP_synth_F0_asu"/>
</dbReference>
<dbReference type="HAMAP" id="MF_01393">
    <property type="entry name" value="ATP_synth_a_bact"/>
    <property type="match status" value="1"/>
</dbReference>
<dbReference type="NCBIfam" id="TIGR01131">
    <property type="entry name" value="ATP_synt_6_or_A"/>
    <property type="match status" value="1"/>
</dbReference>
<keyword evidence="11 13" id="KW-0472">Membrane</keyword>
<keyword evidence="6" id="KW-0138">CF(0)</keyword>
<evidence type="ECO:0000256" key="1">
    <source>
        <dbReference type="ARBA" id="ARBA00004141"/>
    </source>
</evidence>
<dbReference type="InterPro" id="IPR045082">
    <property type="entry name" value="ATP_syn_F0_a_bact/chloroplast"/>
</dbReference>
<dbReference type="GO" id="GO:0046933">
    <property type="term" value="F:proton-transporting ATP synthase activity, rotational mechanism"/>
    <property type="evidence" value="ECO:0007669"/>
    <property type="project" value="TreeGrafter"/>
</dbReference>
<evidence type="ECO:0000256" key="6">
    <source>
        <dbReference type="ARBA" id="ARBA00022547"/>
    </source>
</evidence>
<dbReference type="Gene3D" id="1.20.120.220">
    <property type="entry name" value="ATP synthase, F0 complex, subunit A"/>
    <property type="match status" value="1"/>
</dbReference>
<evidence type="ECO:0000256" key="9">
    <source>
        <dbReference type="ARBA" id="ARBA00022989"/>
    </source>
</evidence>
<keyword evidence="4" id="KW-1003">Cell membrane</keyword>
<name>A0A0F9QR73_9ZZZZ</name>
<dbReference type="AlphaFoldDB" id="A0A0F9QR73"/>
<dbReference type="GO" id="GO:0045259">
    <property type="term" value="C:proton-transporting ATP synthase complex"/>
    <property type="evidence" value="ECO:0007669"/>
    <property type="project" value="UniProtKB-KW"/>
</dbReference>
<dbReference type="EMBL" id="LAZR01004535">
    <property type="protein sequence ID" value="KKN07738.1"/>
    <property type="molecule type" value="Genomic_DNA"/>
</dbReference>
<dbReference type="PANTHER" id="PTHR42823:SF3">
    <property type="entry name" value="ATP SYNTHASE SUBUNIT A, CHLOROPLASTIC"/>
    <property type="match status" value="1"/>
</dbReference>
<sequence>MEELEHSLFIVDFFNKIVGKPLAFLLGLAGIEVKNPEHLIPDYIVMSLIVASVLILFFGLASRRLNIIPSKLQGFLELLIQTFENLLVEIIGERGKKYLPLVATIGLFILVCNLLGLVPGLMSPTSKLNVTLGCALVVFFYYHWQGIKTQGLFKYLKHFTGPIPLLAPLLLPIELISHFSRPVSLSIRLFGNIFAEELLIIVIASIIPFFVPLPFMAIALFTATIQAFVFVLLSCIYIGGAVADEEEH</sequence>
<evidence type="ECO:0000313" key="14">
    <source>
        <dbReference type="EMBL" id="KKN07738.1"/>
    </source>
</evidence>